<dbReference type="EMBL" id="LXQA010072777">
    <property type="protein sequence ID" value="MCI09469.1"/>
    <property type="molecule type" value="Genomic_DNA"/>
</dbReference>
<sequence>HSDTACCGGHQEEASSNTTFQDVETLLQGRNTSIPFSWRPHNVLIKLAP</sequence>
<reference evidence="1 2" key="1">
    <citation type="journal article" date="2018" name="Front. Plant Sci.">
        <title>Red Clover (Trifolium pratense) and Zigzag Clover (T. medium) - A Picture of Genomic Similarities and Differences.</title>
        <authorList>
            <person name="Dluhosova J."/>
            <person name="Istvanek J."/>
            <person name="Nedelnik J."/>
            <person name="Repkova J."/>
        </authorList>
    </citation>
    <scope>NUCLEOTIDE SEQUENCE [LARGE SCALE GENOMIC DNA]</scope>
    <source>
        <strain evidence="2">cv. 10/8</strain>
        <tissue evidence="1">Leaf</tissue>
    </source>
</reference>
<accession>A0A392PDB8</accession>
<name>A0A392PDB8_9FABA</name>
<dbReference type="Proteomes" id="UP000265520">
    <property type="component" value="Unassembled WGS sequence"/>
</dbReference>
<protein>
    <submittedName>
        <fullName evidence="1">Uncharacterized protein</fullName>
    </submittedName>
</protein>
<proteinExistence type="predicted"/>
<organism evidence="1 2">
    <name type="scientific">Trifolium medium</name>
    <dbReference type="NCBI Taxonomy" id="97028"/>
    <lineage>
        <taxon>Eukaryota</taxon>
        <taxon>Viridiplantae</taxon>
        <taxon>Streptophyta</taxon>
        <taxon>Embryophyta</taxon>
        <taxon>Tracheophyta</taxon>
        <taxon>Spermatophyta</taxon>
        <taxon>Magnoliopsida</taxon>
        <taxon>eudicotyledons</taxon>
        <taxon>Gunneridae</taxon>
        <taxon>Pentapetalae</taxon>
        <taxon>rosids</taxon>
        <taxon>fabids</taxon>
        <taxon>Fabales</taxon>
        <taxon>Fabaceae</taxon>
        <taxon>Papilionoideae</taxon>
        <taxon>50 kb inversion clade</taxon>
        <taxon>NPAAA clade</taxon>
        <taxon>Hologalegina</taxon>
        <taxon>IRL clade</taxon>
        <taxon>Trifolieae</taxon>
        <taxon>Trifolium</taxon>
    </lineage>
</organism>
<keyword evidence="2" id="KW-1185">Reference proteome</keyword>
<feature type="non-terminal residue" evidence="1">
    <location>
        <position position="1"/>
    </location>
</feature>
<evidence type="ECO:0000313" key="2">
    <source>
        <dbReference type="Proteomes" id="UP000265520"/>
    </source>
</evidence>
<comment type="caution">
    <text evidence="1">The sequence shown here is derived from an EMBL/GenBank/DDBJ whole genome shotgun (WGS) entry which is preliminary data.</text>
</comment>
<dbReference type="AlphaFoldDB" id="A0A392PDB8"/>
<evidence type="ECO:0000313" key="1">
    <source>
        <dbReference type="EMBL" id="MCI09469.1"/>
    </source>
</evidence>